<feature type="transmembrane region" description="Helical" evidence="1">
    <location>
        <begin position="12"/>
        <end position="30"/>
    </location>
</feature>
<evidence type="ECO:0000313" key="3">
    <source>
        <dbReference type="Proteomes" id="UP001172911"/>
    </source>
</evidence>
<dbReference type="RefSeq" id="WP_304541558.1">
    <property type="nucleotide sequence ID" value="NZ_JARPTC010000005.1"/>
</dbReference>
<evidence type="ECO:0000313" key="2">
    <source>
        <dbReference type="EMBL" id="MDO7786516.1"/>
    </source>
</evidence>
<sequence length="258" mass="29341">MKKICKLRHWRLVFIVTIIVLSTITPFKILEARENNDNSSNIMCIWTNGKEIKALTIMCFDSVTSRVGILTIPVFTTIEHRSKSTTIGLLWEKQGRSVLKDNLERLLGVQIDGQITFDQPVVEKASSIVGIVDVKGNHTTLLQAFEDTRAERRKDDQDVVRAMASSIISPNGIKKVPQLLWLFTTQVDTDIRPELMLKIYRVVNHRGPTILTKKALRGKDYYQDGLRYRYVEPAAWKSIMGEVSTVSSLCRGHQQAEN</sequence>
<name>A0AAW7ZBP3_9FIRM</name>
<gene>
    <name evidence="2" type="ORF">P6N53_04680</name>
</gene>
<dbReference type="AlphaFoldDB" id="A0AAW7ZBP3"/>
<proteinExistence type="predicted"/>
<evidence type="ECO:0000256" key="1">
    <source>
        <dbReference type="SAM" id="Phobius"/>
    </source>
</evidence>
<comment type="caution">
    <text evidence="2">The sequence shown here is derived from an EMBL/GenBank/DDBJ whole genome shotgun (WGS) entry which is preliminary data.</text>
</comment>
<evidence type="ECO:0008006" key="4">
    <source>
        <dbReference type="Google" id="ProtNLM"/>
    </source>
</evidence>
<keyword evidence="1" id="KW-1133">Transmembrane helix</keyword>
<dbReference type="EMBL" id="JARPTC010000005">
    <property type="protein sequence ID" value="MDO7786516.1"/>
    <property type="molecule type" value="Genomic_DNA"/>
</dbReference>
<dbReference type="Proteomes" id="UP001172911">
    <property type="component" value="Unassembled WGS sequence"/>
</dbReference>
<protein>
    <recommendedName>
        <fullName evidence="4">Cell envelope-related transcriptional attenuator domain-containing protein</fullName>
    </recommendedName>
</protein>
<reference evidence="2" key="2">
    <citation type="submission" date="2023-03" db="EMBL/GenBank/DDBJ databases">
        <authorList>
            <person name="Zhang Z."/>
        </authorList>
    </citation>
    <scope>NUCLEOTIDE SEQUENCE</scope>
    <source>
        <strain evidence="2">DSA</strain>
    </source>
</reference>
<keyword evidence="3" id="KW-1185">Reference proteome</keyword>
<organism evidence="2 3">
    <name type="scientific">Desulforamulus aquiferis</name>
    <dbReference type="NCBI Taxonomy" id="1397668"/>
    <lineage>
        <taxon>Bacteria</taxon>
        <taxon>Bacillati</taxon>
        <taxon>Bacillota</taxon>
        <taxon>Clostridia</taxon>
        <taxon>Eubacteriales</taxon>
        <taxon>Peptococcaceae</taxon>
        <taxon>Desulforamulus</taxon>
    </lineage>
</organism>
<dbReference type="Gene3D" id="3.40.630.190">
    <property type="entry name" value="LCP protein"/>
    <property type="match status" value="1"/>
</dbReference>
<reference evidence="2" key="1">
    <citation type="journal article" date="2023" name="J. Hazard. Mater.">
        <title>Anaerobic biodegradation of pyrene and benzo[a]pyrene by a new sulfate-reducing Desulforamulus aquiferis strain DSA.</title>
        <authorList>
            <person name="Zhang Z."/>
            <person name="Sun J."/>
            <person name="Gong X."/>
            <person name="Wang C."/>
            <person name="Wang H."/>
        </authorList>
    </citation>
    <scope>NUCLEOTIDE SEQUENCE</scope>
    <source>
        <strain evidence="2">DSA</strain>
    </source>
</reference>
<keyword evidence="1" id="KW-0812">Transmembrane</keyword>
<accession>A0AAW7ZBP3</accession>
<keyword evidence="1" id="KW-0472">Membrane</keyword>